<dbReference type="Proteomes" id="UP000283880">
    <property type="component" value="Unassembled WGS sequence"/>
</dbReference>
<evidence type="ECO:0000313" key="2">
    <source>
        <dbReference type="Proteomes" id="UP000283880"/>
    </source>
</evidence>
<evidence type="ECO:0000313" key="1">
    <source>
        <dbReference type="EMBL" id="RGX29167.1"/>
    </source>
</evidence>
<sequence>MQCKSGRRGWKQPGGRFTQILQKLYLTMLSLPAIFLYTPNCNSKRNVKQHPEMDGVRIHLEA</sequence>
<dbReference type="EMBL" id="QSBM01000008">
    <property type="protein sequence ID" value="RGX29167.1"/>
    <property type="molecule type" value="Genomic_DNA"/>
</dbReference>
<organism evidence="1 2">
    <name type="scientific">Enterocloster asparagiformis</name>
    <dbReference type="NCBI Taxonomy" id="333367"/>
    <lineage>
        <taxon>Bacteria</taxon>
        <taxon>Bacillati</taxon>
        <taxon>Bacillota</taxon>
        <taxon>Clostridia</taxon>
        <taxon>Lachnospirales</taxon>
        <taxon>Lachnospiraceae</taxon>
        <taxon>Enterocloster</taxon>
    </lineage>
</organism>
<name>A0A413FF55_9FIRM</name>
<comment type="caution">
    <text evidence="1">The sequence shown here is derived from an EMBL/GenBank/DDBJ whole genome shotgun (WGS) entry which is preliminary data.</text>
</comment>
<protein>
    <submittedName>
        <fullName evidence="1">Uncharacterized protein</fullName>
    </submittedName>
</protein>
<proteinExistence type="predicted"/>
<gene>
    <name evidence="1" type="ORF">DWV29_11535</name>
</gene>
<reference evidence="1 2" key="1">
    <citation type="submission" date="2018-08" db="EMBL/GenBank/DDBJ databases">
        <title>A genome reference for cultivated species of the human gut microbiota.</title>
        <authorList>
            <person name="Zou Y."/>
            <person name="Xue W."/>
            <person name="Luo G."/>
        </authorList>
    </citation>
    <scope>NUCLEOTIDE SEQUENCE [LARGE SCALE GENOMIC DNA]</scope>
    <source>
        <strain evidence="1 2">AF04-15</strain>
    </source>
</reference>
<dbReference type="AlphaFoldDB" id="A0A413FF55"/>
<accession>A0A413FF55</accession>